<dbReference type="Proteomes" id="UP000199107">
    <property type="component" value="Unassembled WGS sequence"/>
</dbReference>
<comment type="function">
    <text evidence="1">Involved in the transposition of the insertion sequence IS3.</text>
</comment>
<proteinExistence type="inferred from homology"/>
<reference evidence="5" key="1">
    <citation type="submission" date="2016-10" db="EMBL/GenBank/DDBJ databases">
        <authorList>
            <person name="Varghese N."/>
            <person name="Submissions S."/>
        </authorList>
    </citation>
    <scope>NUCLEOTIDE SEQUENCE [LARGE SCALE GENOMIC DNA]</scope>
    <source>
        <strain evidence="5">AAP</strain>
    </source>
</reference>
<dbReference type="InterPro" id="IPR012337">
    <property type="entry name" value="RNaseH-like_sf"/>
</dbReference>
<dbReference type="PANTHER" id="PTHR46889:SF6">
    <property type="entry name" value="TRANSPOSASE INSF FOR INSERTION SEQUENCE IS3B"/>
    <property type="match status" value="1"/>
</dbReference>
<feature type="domain" description="Integrase catalytic" evidence="3">
    <location>
        <begin position="15"/>
        <end position="177"/>
    </location>
</feature>
<dbReference type="GO" id="GO:0003676">
    <property type="term" value="F:nucleic acid binding"/>
    <property type="evidence" value="ECO:0007669"/>
    <property type="project" value="InterPro"/>
</dbReference>
<organism evidence="4 5">
    <name type="scientific">Franzmannia pantelleriensis</name>
    <dbReference type="NCBI Taxonomy" id="48727"/>
    <lineage>
        <taxon>Bacteria</taxon>
        <taxon>Pseudomonadati</taxon>
        <taxon>Pseudomonadota</taxon>
        <taxon>Gammaproteobacteria</taxon>
        <taxon>Oceanospirillales</taxon>
        <taxon>Halomonadaceae</taxon>
        <taxon>Franzmannia</taxon>
    </lineage>
</organism>
<dbReference type="Pfam" id="PF13333">
    <property type="entry name" value="rve_2"/>
    <property type="match status" value="1"/>
</dbReference>
<dbReference type="SUPFAM" id="SSF53098">
    <property type="entry name" value="Ribonuclease H-like"/>
    <property type="match status" value="1"/>
</dbReference>
<dbReference type="STRING" id="48727.SAMN05192555_105111"/>
<dbReference type="InterPro" id="IPR050900">
    <property type="entry name" value="Transposase_IS3/IS150/IS904"/>
</dbReference>
<dbReference type="PANTHER" id="PTHR46889">
    <property type="entry name" value="TRANSPOSASE INSF FOR INSERTION SEQUENCE IS3B-RELATED"/>
    <property type="match status" value="1"/>
</dbReference>
<name>A0A1G9L153_9GAMM</name>
<evidence type="ECO:0000256" key="2">
    <source>
        <dbReference type="ARBA" id="ARBA00043964"/>
    </source>
</evidence>
<gene>
    <name evidence="4" type="ORF">SAMN05192555_105111</name>
</gene>
<dbReference type="EMBL" id="FNGH01000005">
    <property type="protein sequence ID" value="SDL55493.1"/>
    <property type="molecule type" value="Genomic_DNA"/>
</dbReference>
<dbReference type="PROSITE" id="PS50994">
    <property type="entry name" value="INTEGRASE"/>
    <property type="match status" value="1"/>
</dbReference>
<protein>
    <submittedName>
        <fullName evidence="4">Integrase core domain-containing protein</fullName>
    </submittedName>
</protein>
<evidence type="ECO:0000256" key="1">
    <source>
        <dbReference type="ARBA" id="ARBA00037276"/>
    </source>
</evidence>
<accession>A0A1G9L153</accession>
<evidence type="ECO:0000313" key="5">
    <source>
        <dbReference type="Proteomes" id="UP000199107"/>
    </source>
</evidence>
<comment type="similarity">
    <text evidence="2">Belongs to the transposase IS3/IS150/IS904 family.</text>
</comment>
<dbReference type="InterPro" id="IPR036397">
    <property type="entry name" value="RNaseH_sf"/>
</dbReference>
<sequence>MACPSHRICWDQDFNATAPNQKWVGGITNLATGEGWLYLAVLIDLYSRNVIGWAVSERMTADLVGDALQMAQWSRKMPKGVIVHSDRGSQFCSSLYTSLLTRHDLPYSMSAKGNCFENACAESFFHSLEVEAIHGERFTTREAMRRQVFEYIELDYNRQRRHSAIRMISPEAFEARMIA</sequence>
<evidence type="ECO:0000313" key="4">
    <source>
        <dbReference type="EMBL" id="SDL55493.1"/>
    </source>
</evidence>
<dbReference type="InterPro" id="IPR001584">
    <property type="entry name" value="Integrase_cat-core"/>
</dbReference>
<dbReference type="NCBIfam" id="NF033516">
    <property type="entry name" value="transpos_IS3"/>
    <property type="match status" value="1"/>
</dbReference>
<dbReference type="GO" id="GO:0015074">
    <property type="term" value="P:DNA integration"/>
    <property type="evidence" value="ECO:0007669"/>
    <property type="project" value="InterPro"/>
</dbReference>
<evidence type="ECO:0000259" key="3">
    <source>
        <dbReference type="PROSITE" id="PS50994"/>
    </source>
</evidence>
<dbReference type="Gene3D" id="3.30.420.10">
    <property type="entry name" value="Ribonuclease H-like superfamily/Ribonuclease H"/>
    <property type="match status" value="1"/>
</dbReference>
<dbReference type="Pfam" id="PF00665">
    <property type="entry name" value="rve"/>
    <property type="match status" value="1"/>
</dbReference>
<keyword evidence="5" id="KW-1185">Reference proteome</keyword>
<dbReference type="InterPro" id="IPR048020">
    <property type="entry name" value="Transpos_IS3"/>
</dbReference>
<dbReference type="AlphaFoldDB" id="A0A1G9L153"/>